<protein>
    <submittedName>
        <fullName evidence="2">Dual 3',5'-cyclic-AMP and -GMP phosphodiesterase 11</fullName>
    </submittedName>
</protein>
<evidence type="ECO:0000313" key="2">
    <source>
        <dbReference type="EMBL" id="GIY63824.1"/>
    </source>
</evidence>
<feature type="domain" description="GAF" evidence="1">
    <location>
        <begin position="143"/>
        <end position="275"/>
    </location>
</feature>
<dbReference type="EMBL" id="BPLQ01012232">
    <property type="protein sequence ID" value="GIY63824.1"/>
    <property type="molecule type" value="Genomic_DNA"/>
</dbReference>
<feature type="non-terminal residue" evidence="2">
    <location>
        <position position="275"/>
    </location>
</feature>
<comment type="caution">
    <text evidence="2">The sequence shown here is derived from an EMBL/GenBank/DDBJ whole genome shotgun (WGS) entry which is preliminary data.</text>
</comment>
<keyword evidence="3" id="KW-1185">Reference proteome</keyword>
<reference evidence="2 3" key="1">
    <citation type="submission" date="2021-06" db="EMBL/GenBank/DDBJ databases">
        <title>Caerostris darwini draft genome.</title>
        <authorList>
            <person name="Kono N."/>
            <person name="Arakawa K."/>
        </authorList>
    </citation>
    <scope>NUCLEOTIDE SEQUENCE [LARGE SCALE GENOMIC DNA]</scope>
</reference>
<dbReference type="SMART" id="SM00065">
    <property type="entry name" value="GAF"/>
    <property type="match status" value="1"/>
</dbReference>
<proteinExistence type="predicted"/>
<dbReference type="Proteomes" id="UP001054837">
    <property type="component" value="Unassembled WGS sequence"/>
</dbReference>
<sequence>MQSTFANEKVESWLDEHPQFAHDYFVRKASLQMVDSWLLFHSAPQGMVQETAWLDNTSPGAATLISKTTAHELDSKTSFSRPILNTSSDSTPTFSPLSLSDEDIPLCNCTSDYAVWKILQQLRSLSYERELIFELVKDIYNGSRSVQLLPQSLEARQHFDQRGQMLPLPSQGCLVSQLFDVSCHSTVEQMKRNGEIRIPWGTGIVGYVAEYRESLNIPDCYKDDRFNSQVDRKTGYMTHNMLCMPILDSDGEVKGVAQIINKCHGKQPFTDADEE</sequence>
<dbReference type="Gene3D" id="3.30.450.40">
    <property type="match status" value="1"/>
</dbReference>
<dbReference type="SUPFAM" id="SSF55781">
    <property type="entry name" value="GAF domain-like"/>
    <property type="match status" value="1"/>
</dbReference>
<dbReference type="InterPro" id="IPR003018">
    <property type="entry name" value="GAF"/>
</dbReference>
<dbReference type="AlphaFoldDB" id="A0AAV4V1R5"/>
<dbReference type="Pfam" id="PF01590">
    <property type="entry name" value="GAF"/>
    <property type="match status" value="1"/>
</dbReference>
<accession>A0AAV4V1R5</accession>
<gene>
    <name evidence="2" type="primary">Pde11</name>
    <name evidence="2" type="ORF">CDAR_465691</name>
</gene>
<organism evidence="2 3">
    <name type="scientific">Caerostris darwini</name>
    <dbReference type="NCBI Taxonomy" id="1538125"/>
    <lineage>
        <taxon>Eukaryota</taxon>
        <taxon>Metazoa</taxon>
        <taxon>Ecdysozoa</taxon>
        <taxon>Arthropoda</taxon>
        <taxon>Chelicerata</taxon>
        <taxon>Arachnida</taxon>
        <taxon>Araneae</taxon>
        <taxon>Araneomorphae</taxon>
        <taxon>Entelegynae</taxon>
        <taxon>Araneoidea</taxon>
        <taxon>Araneidae</taxon>
        <taxon>Caerostris</taxon>
    </lineage>
</organism>
<dbReference type="InterPro" id="IPR029016">
    <property type="entry name" value="GAF-like_dom_sf"/>
</dbReference>
<evidence type="ECO:0000259" key="1">
    <source>
        <dbReference type="SMART" id="SM00065"/>
    </source>
</evidence>
<name>A0AAV4V1R5_9ARAC</name>
<evidence type="ECO:0000313" key="3">
    <source>
        <dbReference type="Proteomes" id="UP001054837"/>
    </source>
</evidence>